<feature type="domain" description="HTH tetR-type" evidence="3">
    <location>
        <begin position="2"/>
        <end position="61"/>
    </location>
</feature>
<dbReference type="PANTHER" id="PTHR30328:SF54">
    <property type="entry name" value="HTH-TYPE TRANSCRIPTIONAL REPRESSOR SCO4008"/>
    <property type="match status" value="1"/>
</dbReference>
<dbReference type="EMBL" id="FOXO01000014">
    <property type="protein sequence ID" value="SFP99049.1"/>
    <property type="molecule type" value="Genomic_DNA"/>
</dbReference>
<evidence type="ECO:0000256" key="2">
    <source>
        <dbReference type="PROSITE-ProRule" id="PRU00335"/>
    </source>
</evidence>
<reference evidence="5" key="1">
    <citation type="submission" date="2016-10" db="EMBL/GenBank/DDBJ databases">
        <authorList>
            <person name="Varghese N."/>
            <person name="Submissions S."/>
        </authorList>
    </citation>
    <scope>NUCLEOTIDE SEQUENCE [LARGE SCALE GENOMIC DNA]</scope>
    <source>
        <strain evidence="5">P18</strain>
    </source>
</reference>
<name>A0A1I5UV11_9FIRM</name>
<dbReference type="Gene3D" id="1.10.357.10">
    <property type="entry name" value="Tetracycline Repressor, domain 2"/>
    <property type="match status" value="1"/>
</dbReference>
<proteinExistence type="predicted"/>
<dbReference type="InterPro" id="IPR036271">
    <property type="entry name" value="Tet_transcr_reg_TetR-rel_C_sf"/>
</dbReference>
<dbReference type="RefSeq" id="WP_083413486.1">
    <property type="nucleotide sequence ID" value="NZ_FOXO01000014.1"/>
</dbReference>
<protein>
    <submittedName>
        <fullName evidence="4">Transcriptional regulator, TetR family</fullName>
    </submittedName>
</protein>
<feature type="DNA-binding region" description="H-T-H motif" evidence="2">
    <location>
        <begin position="24"/>
        <end position="43"/>
    </location>
</feature>
<evidence type="ECO:0000259" key="3">
    <source>
        <dbReference type="PROSITE" id="PS50977"/>
    </source>
</evidence>
<dbReference type="GO" id="GO:0003677">
    <property type="term" value="F:DNA binding"/>
    <property type="evidence" value="ECO:0007669"/>
    <property type="project" value="UniProtKB-UniRule"/>
</dbReference>
<gene>
    <name evidence="4" type="ORF">SAMN04487928_11461</name>
</gene>
<evidence type="ECO:0000313" key="5">
    <source>
        <dbReference type="Proteomes" id="UP000182624"/>
    </source>
</evidence>
<dbReference type="AlphaFoldDB" id="A0A1I5UV11"/>
<evidence type="ECO:0000313" key="4">
    <source>
        <dbReference type="EMBL" id="SFP99049.1"/>
    </source>
</evidence>
<keyword evidence="1 2" id="KW-0238">DNA-binding</keyword>
<dbReference type="OrthoDB" id="9812134at2"/>
<sequence length="192" mass="22397">MNEIKKKIMDAVISQFNIKGMKFTMDDISKELHISKKTIYKEFNDKDELFFATVDYGFSAIKEKEAEIVADDSLELLEKIEKLIVCLPDNYKNIDFRRVYQLREKFPDVYKKIAERVESDWGETERLLEQAMDEGLIKRMPIAFIKLIIEGAIEKFLSSKELSNTGYSYEESLNEMINIVMNGLILPQGEDK</sequence>
<dbReference type="InterPro" id="IPR050109">
    <property type="entry name" value="HTH-type_TetR-like_transc_reg"/>
</dbReference>
<dbReference type="PROSITE" id="PS50977">
    <property type="entry name" value="HTH_TETR_2"/>
    <property type="match status" value="1"/>
</dbReference>
<dbReference type="Pfam" id="PF00440">
    <property type="entry name" value="TetR_N"/>
    <property type="match status" value="1"/>
</dbReference>
<dbReference type="InterPro" id="IPR001647">
    <property type="entry name" value="HTH_TetR"/>
</dbReference>
<evidence type="ECO:0000256" key="1">
    <source>
        <dbReference type="ARBA" id="ARBA00023125"/>
    </source>
</evidence>
<dbReference type="SUPFAM" id="SSF48498">
    <property type="entry name" value="Tetracyclin repressor-like, C-terminal domain"/>
    <property type="match status" value="1"/>
</dbReference>
<organism evidence="4 5">
    <name type="scientific">Butyrivibrio proteoclasticus</name>
    <dbReference type="NCBI Taxonomy" id="43305"/>
    <lineage>
        <taxon>Bacteria</taxon>
        <taxon>Bacillati</taxon>
        <taxon>Bacillota</taxon>
        <taxon>Clostridia</taxon>
        <taxon>Lachnospirales</taxon>
        <taxon>Lachnospiraceae</taxon>
        <taxon>Butyrivibrio</taxon>
    </lineage>
</organism>
<dbReference type="Proteomes" id="UP000182624">
    <property type="component" value="Unassembled WGS sequence"/>
</dbReference>
<dbReference type="PANTHER" id="PTHR30328">
    <property type="entry name" value="TRANSCRIPTIONAL REPRESSOR"/>
    <property type="match status" value="1"/>
</dbReference>
<dbReference type="GO" id="GO:0006355">
    <property type="term" value="P:regulation of DNA-templated transcription"/>
    <property type="evidence" value="ECO:0007669"/>
    <property type="project" value="UniProtKB-ARBA"/>
</dbReference>
<dbReference type="Gene3D" id="1.10.10.60">
    <property type="entry name" value="Homeodomain-like"/>
    <property type="match status" value="1"/>
</dbReference>
<dbReference type="SUPFAM" id="SSF46689">
    <property type="entry name" value="Homeodomain-like"/>
    <property type="match status" value="1"/>
</dbReference>
<keyword evidence="5" id="KW-1185">Reference proteome</keyword>
<accession>A0A1I5UV11</accession>
<dbReference type="InterPro" id="IPR009057">
    <property type="entry name" value="Homeodomain-like_sf"/>
</dbReference>